<comment type="caution">
    <text evidence="2">The sequence shown here is derived from an EMBL/GenBank/DDBJ whole genome shotgun (WGS) entry which is preliminary data.</text>
</comment>
<gene>
    <name evidence="2" type="ORF">ACFSY7_19250</name>
</gene>
<reference evidence="3" key="1">
    <citation type="journal article" date="2019" name="Int. J. Syst. Evol. Microbiol.">
        <title>The Global Catalogue of Microorganisms (GCM) 10K type strain sequencing project: providing services to taxonomists for standard genome sequencing and annotation.</title>
        <authorList>
            <consortium name="The Broad Institute Genomics Platform"/>
            <consortium name="The Broad Institute Genome Sequencing Center for Infectious Disease"/>
            <person name="Wu L."/>
            <person name="Ma J."/>
        </authorList>
    </citation>
    <scope>NUCLEOTIDE SEQUENCE [LARGE SCALE GENOMIC DNA]</scope>
    <source>
        <strain evidence="3">KCTC 33522</strain>
    </source>
</reference>
<sequence length="390" mass="45344">MMNWHIEKAKNEQKTVKLNDIYLYSKYNPQRDVEKFMTTEVDTTNKKFILVGLGLGYHLDYLVEHLENIEVQYILLDEQEKEVYLEHNTKKYLQLPNVHAFKSVEAFNEQAQIIIPQSFLRAIGHNHPLFEFIEDIKIRQVSYRRFKEQMIENFSENIKLFTPLLKITTSKKAALVASGPSLNNTISWLQKHQQEFDIYCVGSALKVLLAHQIMPTAVFMTDAQPTMLEQIDMRYNGILYFLSTANYQAVSEHPGEKQILFQKGFTRAEKFAKQYEQPLFETGGSVATTTFSYIEWLGYKELYLFGQDLGFSEMQTHAMGSTSGKEIKKYNQLLDVVANDHTIIRTTPNLLSYKRWFDQAFSKTTMKIFNTSEKGAKLKNTTFFDTTLKS</sequence>
<evidence type="ECO:0000313" key="3">
    <source>
        <dbReference type="Proteomes" id="UP001597568"/>
    </source>
</evidence>
<dbReference type="PANTHER" id="PTHR41786">
    <property type="entry name" value="MOTILITY ACCESSORY FACTOR MAF"/>
    <property type="match status" value="1"/>
</dbReference>
<keyword evidence="3" id="KW-1185">Reference proteome</keyword>
<evidence type="ECO:0000313" key="2">
    <source>
        <dbReference type="EMBL" id="MFD2870638.1"/>
    </source>
</evidence>
<organism evidence="2 3">
    <name type="scientific">Kurthia populi</name>
    <dbReference type="NCBI Taxonomy" id="1562132"/>
    <lineage>
        <taxon>Bacteria</taxon>
        <taxon>Bacillati</taxon>
        <taxon>Bacillota</taxon>
        <taxon>Bacilli</taxon>
        <taxon>Bacillales</taxon>
        <taxon>Caryophanaceae</taxon>
        <taxon>Kurthia</taxon>
    </lineage>
</organism>
<dbReference type="RefSeq" id="WP_380149268.1">
    <property type="nucleotide sequence ID" value="NZ_JBHUOR010000142.1"/>
</dbReference>
<feature type="domain" description="6-hydroxymethylpterin diphosphokinase MptE-like" evidence="1">
    <location>
        <begin position="149"/>
        <end position="313"/>
    </location>
</feature>
<dbReference type="Pfam" id="PF01973">
    <property type="entry name" value="MptE-like"/>
    <property type="match status" value="1"/>
</dbReference>
<dbReference type="Proteomes" id="UP001597568">
    <property type="component" value="Unassembled WGS sequence"/>
</dbReference>
<evidence type="ECO:0000259" key="1">
    <source>
        <dbReference type="Pfam" id="PF01973"/>
    </source>
</evidence>
<dbReference type="EMBL" id="JBHUOR010000142">
    <property type="protein sequence ID" value="MFD2870638.1"/>
    <property type="molecule type" value="Genomic_DNA"/>
</dbReference>
<dbReference type="InterPro" id="IPR002826">
    <property type="entry name" value="MptE-like"/>
</dbReference>
<accession>A0ABW5Y5L4</accession>
<name>A0ABW5Y5L4_9BACL</name>
<protein>
    <submittedName>
        <fullName evidence="2">Motility associated factor glycosyltransferase family protein</fullName>
    </submittedName>
</protein>
<proteinExistence type="predicted"/>
<dbReference type="PANTHER" id="PTHR41786:SF1">
    <property type="entry name" value="6-HYDROXYMETHYLPTERIN DIPHOSPHOKINASE MPTE-LIKE DOMAIN-CONTAINING PROTEIN"/>
    <property type="match status" value="1"/>
</dbReference>